<name>A0AAN5I2Z5_9BILA</name>
<dbReference type="Gene3D" id="3.30.710.10">
    <property type="entry name" value="Potassium Channel Kv1.1, Chain A"/>
    <property type="match status" value="1"/>
</dbReference>
<feature type="domain" description="BTB" evidence="1">
    <location>
        <begin position="17"/>
        <end position="81"/>
    </location>
</feature>
<evidence type="ECO:0000313" key="2">
    <source>
        <dbReference type="EMBL" id="GMR50112.1"/>
    </source>
</evidence>
<proteinExistence type="predicted"/>
<dbReference type="SUPFAM" id="SSF54695">
    <property type="entry name" value="POZ domain"/>
    <property type="match status" value="1"/>
</dbReference>
<feature type="non-terminal residue" evidence="2">
    <location>
        <position position="176"/>
    </location>
</feature>
<dbReference type="CDD" id="cd18186">
    <property type="entry name" value="BTB_POZ_ZBTB_KLHL-like"/>
    <property type="match status" value="1"/>
</dbReference>
<reference evidence="3" key="1">
    <citation type="submission" date="2022-10" db="EMBL/GenBank/DDBJ databases">
        <title>Genome assembly of Pristionchus species.</title>
        <authorList>
            <person name="Yoshida K."/>
            <person name="Sommer R.J."/>
        </authorList>
    </citation>
    <scope>NUCLEOTIDE SEQUENCE [LARGE SCALE GENOMIC DNA]</scope>
    <source>
        <strain evidence="3">RS5460</strain>
    </source>
</reference>
<gene>
    <name evidence="2" type="ORF">PMAYCL1PPCAC_20307</name>
</gene>
<keyword evidence="3" id="KW-1185">Reference proteome</keyword>
<dbReference type="Pfam" id="PF00651">
    <property type="entry name" value="BTB"/>
    <property type="match status" value="1"/>
</dbReference>
<accession>A0AAN5I2Z5</accession>
<dbReference type="Proteomes" id="UP001328107">
    <property type="component" value="Unassembled WGS sequence"/>
</dbReference>
<sequence length="176" mass="20362">LSPRSDPTPLETLAQVHTVALTLEEDTVPVSRELLAIRSPYFETIFYRAFVEKINGIFEIKEVSYSSAGKYSYDLIFSYNSFCRIFVVENAIIALSYADRFGFTDIHQEAFTFLKKQSLPNEVLKEMFIICSRFKENEDMIKWILDQYKSEEVLLALIHDCVPFVSTRVIQTGMMV</sequence>
<dbReference type="PROSITE" id="PS50097">
    <property type="entry name" value="BTB"/>
    <property type="match status" value="1"/>
</dbReference>
<dbReference type="InterPro" id="IPR000210">
    <property type="entry name" value="BTB/POZ_dom"/>
</dbReference>
<dbReference type="InterPro" id="IPR011333">
    <property type="entry name" value="SKP1/BTB/POZ_sf"/>
</dbReference>
<dbReference type="EMBL" id="BTRK01000004">
    <property type="protein sequence ID" value="GMR50112.1"/>
    <property type="molecule type" value="Genomic_DNA"/>
</dbReference>
<evidence type="ECO:0000313" key="3">
    <source>
        <dbReference type="Proteomes" id="UP001328107"/>
    </source>
</evidence>
<evidence type="ECO:0000259" key="1">
    <source>
        <dbReference type="PROSITE" id="PS50097"/>
    </source>
</evidence>
<dbReference type="AlphaFoldDB" id="A0AAN5I2Z5"/>
<organism evidence="2 3">
    <name type="scientific">Pristionchus mayeri</name>
    <dbReference type="NCBI Taxonomy" id="1317129"/>
    <lineage>
        <taxon>Eukaryota</taxon>
        <taxon>Metazoa</taxon>
        <taxon>Ecdysozoa</taxon>
        <taxon>Nematoda</taxon>
        <taxon>Chromadorea</taxon>
        <taxon>Rhabditida</taxon>
        <taxon>Rhabditina</taxon>
        <taxon>Diplogasteromorpha</taxon>
        <taxon>Diplogasteroidea</taxon>
        <taxon>Neodiplogasteridae</taxon>
        <taxon>Pristionchus</taxon>
    </lineage>
</organism>
<protein>
    <recommendedName>
        <fullName evidence="1">BTB domain-containing protein</fullName>
    </recommendedName>
</protein>
<comment type="caution">
    <text evidence="2">The sequence shown here is derived from an EMBL/GenBank/DDBJ whole genome shotgun (WGS) entry which is preliminary data.</text>
</comment>
<feature type="non-terminal residue" evidence="2">
    <location>
        <position position="1"/>
    </location>
</feature>